<evidence type="ECO:0000256" key="1">
    <source>
        <dbReference type="SAM" id="SignalP"/>
    </source>
</evidence>
<accession>A0A0F5JEG0</accession>
<keyword evidence="1" id="KW-0732">Signal</keyword>
<gene>
    <name evidence="2" type="ORF">HMPREF1536_03327</name>
</gene>
<sequence length="422" mass="46554">MNVRKIQKCRLWLWPMVSVGFLSTCLACSNEIAILPEPDASAPGKEPHIYISGGGNDDLTAETKGWVGPGDNDEPDDAPKLDGVCRANRMKIFSYRLNKSGPYENELKFVKEEQIKELKFAKNDRWVQHSYDFTSDGGSYNWLSFATFAYNEKDIADFTVSPGDNRTTPSLSLSSNMGYHTPEVYCGIVVFNPGDGGLGYTTSQINDNGAIGFYDLAGADNLSAPLYGRLYRIVSQLNVKITDIPVDEVNKLELYMYNYPTKITLHGTHGKYYPVTAVTDPTATTGIGADVAPVLLAASGQITTGTVTLSSFLLPSEIGAYLRLRVTYKGGTTKEFNIQPAKSYFLTGTDAAVYSVNSADLKNGNDLYVYDGRKGKYCFYSYSNVRVNLSGKFENYATDTSESDIVIEVEPNFEKKHDFPII</sequence>
<evidence type="ECO:0000313" key="2">
    <source>
        <dbReference type="EMBL" id="KKB55852.1"/>
    </source>
</evidence>
<dbReference type="HOGENOM" id="CLU_650272_0_0_10"/>
<evidence type="ECO:0000313" key="3">
    <source>
        <dbReference type="Proteomes" id="UP000033035"/>
    </source>
</evidence>
<organism evidence="2 3">
    <name type="scientific">Parabacteroides gordonii MS-1 = DSM 23371</name>
    <dbReference type="NCBI Taxonomy" id="1203610"/>
    <lineage>
        <taxon>Bacteria</taxon>
        <taxon>Pseudomonadati</taxon>
        <taxon>Bacteroidota</taxon>
        <taxon>Bacteroidia</taxon>
        <taxon>Bacteroidales</taxon>
        <taxon>Tannerellaceae</taxon>
        <taxon>Parabacteroides</taxon>
    </lineage>
</organism>
<feature type="signal peptide" evidence="1">
    <location>
        <begin position="1"/>
        <end position="27"/>
    </location>
</feature>
<dbReference type="EMBL" id="AQHW01000015">
    <property type="protein sequence ID" value="KKB55852.1"/>
    <property type="molecule type" value="Genomic_DNA"/>
</dbReference>
<comment type="caution">
    <text evidence="2">The sequence shown here is derived from an EMBL/GenBank/DDBJ whole genome shotgun (WGS) entry which is preliminary data.</text>
</comment>
<dbReference type="Proteomes" id="UP000033035">
    <property type="component" value="Unassembled WGS sequence"/>
</dbReference>
<proteinExistence type="predicted"/>
<dbReference type="AlphaFoldDB" id="A0A0F5JEG0"/>
<dbReference type="STRING" id="1203610.HMPREF1536_03327"/>
<feature type="chain" id="PRO_5002489781" description="Fimbrillin family protein" evidence="1">
    <location>
        <begin position="28"/>
        <end position="422"/>
    </location>
</feature>
<dbReference type="RefSeq" id="WP_028726302.1">
    <property type="nucleotide sequence ID" value="NZ_AUAE01000008.1"/>
</dbReference>
<evidence type="ECO:0008006" key="4">
    <source>
        <dbReference type="Google" id="ProtNLM"/>
    </source>
</evidence>
<reference evidence="2 3" key="1">
    <citation type="submission" date="2013-04" db="EMBL/GenBank/DDBJ databases">
        <title>The Genome Sequence of Parabacteroides gordonii DSM 23371.</title>
        <authorList>
            <consortium name="The Broad Institute Genomics Platform"/>
            <person name="Earl A."/>
            <person name="Ward D."/>
            <person name="Feldgarden M."/>
            <person name="Gevers D."/>
            <person name="Martens E."/>
            <person name="Sakamoto M."/>
            <person name="Benno Y."/>
            <person name="Suzuki N."/>
            <person name="Matsunaga N."/>
            <person name="Koshihara K."/>
            <person name="Seki M."/>
            <person name="Komiya H."/>
            <person name="Walker B."/>
            <person name="Young S."/>
            <person name="Zeng Q."/>
            <person name="Gargeya S."/>
            <person name="Fitzgerald M."/>
            <person name="Haas B."/>
            <person name="Abouelleil A."/>
            <person name="Allen A.W."/>
            <person name="Alvarado L."/>
            <person name="Arachchi H.M."/>
            <person name="Berlin A.M."/>
            <person name="Chapman S.B."/>
            <person name="Gainer-Dewar J."/>
            <person name="Goldberg J."/>
            <person name="Griggs A."/>
            <person name="Gujja S."/>
            <person name="Hansen M."/>
            <person name="Howarth C."/>
            <person name="Imamovic A."/>
            <person name="Ireland A."/>
            <person name="Larimer J."/>
            <person name="McCowan C."/>
            <person name="Murphy C."/>
            <person name="Pearson M."/>
            <person name="Poon T.W."/>
            <person name="Priest M."/>
            <person name="Roberts A."/>
            <person name="Saif S."/>
            <person name="Shea T."/>
            <person name="Sisk P."/>
            <person name="Sykes S."/>
            <person name="Wortman J."/>
            <person name="Nusbaum C."/>
            <person name="Birren B."/>
        </authorList>
    </citation>
    <scope>NUCLEOTIDE SEQUENCE [LARGE SCALE GENOMIC DNA]</scope>
    <source>
        <strain evidence="2 3">MS-1</strain>
    </source>
</reference>
<dbReference type="PATRIC" id="fig|1203610.3.peg.3390"/>
<protein>
    <recommendedName>
        <fullName evidence="4">Fimbrillin family protein</fullName>
    </recommendedName>
</protein>
<name>A0A0F5JEG0_9BACT</name>
<keyword evidence="3" id="KW-1185">Reference proteome</keyword>